<dbReference type="AlphaFoldDB" id="A0A160TJJ9"/>
<dbReference type="NCBIfam" id="NF002014">
    <property type="entry name" value="PRK00819.1-4"/>
    <property type="match status" value="1"/>
</dbReference>
<dbReference type="PANTHER" id="PTHR12684">
    <property type="entry name" value="PUTATIVE PHOSPHOTRANSFERASE"/>
    <property type="match status" value="1"/>
</dbReference>
<dbReference type="HAMAP" id="MF_00299">
    <property type="entry name" value="KptA"/>
    <property type="match status" value="1"/>
</dbReference>
<evidence type="ECO:0000313" key="5">
    <source>
        <dbReference type="EMBL" id="CUS44663.1"/>
    </source>
</evidence>
<dbReference type="Gene3D" id="3.20.170.30">
    <property type="match status" value="1"/>
</dbReference>
<accession>A0A160TJJ9</accession>
<sequence length="179" mass="19916">MTDDKTLSKTMSLWLRHRPDAAGLALDDAGWTDVDAVLAALARKQIACDRARLLSIVENSDKQRFELSADHTRIRARQGHSVDVELGWPQVAPPEFLYHGTVERFLPAIRTEGLRPMRRHHVHLPPDQETATIVGSRRGEAVILTVRAGAMTAAGHIFFLTDNGVWLTDHVAPDYLIGI</sequence>
<dbReference type="Pfam" id="PF01885">
    <property type="entry name" value="PTS_2-RNA"/>
    <property type="match status" value="1"/>
</dbReference>
<dbReference type="EMBL" id="CZQE01000165">
    <property type="protein sequence ID" value="CUS44663.1"/>
    <property type="molecule type" value="Genomic_DNA"/>
</dbReference>
<comment type="function">
    <text evidence="4">Removes the 2'-phosphate from RNA via an intermediate in which the phosphate is ADP-ribosylated by NAD followed by a presumed transesterification to release the RNA and generate ADP-ribose 1''-2''-cyclic phosphate (APPR&gt;P). May function as an ADP-ribosylase.</text>
</comment>
<dbReference type="InterPro" id="IPR042081">
    <property type="entry name" value="RNA_2'-PTrans_C"/>
</dbReference>
<dbReference type="GO" id="GO:0003950">
    <property type="term" value="F:NAD+ poly-ADP-ribosyltransferase activity"/>
    <property type="evidence" value="ECO:0007669"/>
    <property type="project" value="InterPro"/>
</dbReference>
<dbReference type="PANTHER" id="PTHR12684:SF2">
    <property type="entry name" value="TRNA 2'-PHOSPHOTRANSFERASE 1"/>
    <property type="match status" value="1"/>
</dbReference>
<dbReference type="SUPFAM" id="SSF56399">
    <property type="entry name" value="ADP-ribosylation"/>
    <property type="match status" value="1"/>
</dbReference>
<evidence type="ECO:0000256" key="3">
    <source>
        <dbReference type="ARBA" id="ARBA00023027"/>
    </source>
</evidence>
<dbReference type="InterPro" id="IPR042080">
    <property type="entry name" value="RNA_2'-PTrans_N"/>
</dbReference>
<dbReference type="GO" id="GO:0008033">
    <property type="term" value="P:tRNA processing"/>
    <property type="evidence" value="ECO:0007669"/>
    <property type="project" value="TreeGrafter"/>
</dbReference>
<protein>
    <submittedName>
        <fullName evidence="5">RNA:NAD 2'-phosphotransferase</fullName>
    </submittedName>
</protein>
<proteinExistence type="inferred from homology"/>
<comment type="similarity">
    <text evidence="1">Belongs to the KptA/TPT1 family.</text>
</comment>
<dbReference type="GO" id="GO:0000215">
    <property type="term" value="F:tRNA 2'-phosphotransferase activity"/>
    <property type="evidence" value="ECO:0007669"/>
    <property type="project" value="TreeGrafter"/>
</dbReference>
<gene>
    <name evidence="5" type="ORF">MGWOODY_Smn1727</name>
</gene>
<dbReference type="InterPro" id="IPR002745">
    <property type="entry name" value="Ptrans_KptA/Tpt1"/>
</dbReference>
<reference evidence="5" key="1">
    <citation type="submission" date="2015-10" db="EMBL/GenBank/DDBJ databases">
        <authorList>
            <person name="Gilbert D.G."/>
        </authorList>
    </citation>
    <scope>NUCLEOTIDE SEQUENCE</scope>
</reference>
<keyword evidence="2 5" id="KW-0808">Transferase</keyword>
<keyword evidence="3" id="KW-0520">NAD</keyword>
<dbReference type="Gene3D" id="1.10.10.970">
    <property type="entry name" value="RNA 2'-phosphotransferase, Tpt1/KptA family, N-terminal domain"/>
    <property type="match status" value="1"/>
</dbReference>
<evidence type="ECO:0000256" key="4">
    <source>
        <dbReference type="ARBA" id="ARBA00025212"/>
    </source>
</evidence>
<evidence type="ECO:0000256" key="1">
    <source>
        <dbReference type="ARBA" id="ARBA00009836"/>
    </source>
</evidence>
<dbReference type="InterPro" id="IPR022928">
    <property type="entry name" value="RNA_2'-PTrans_KptA"/>
</dbReference>
<evidence type="ECO:0000256" key="2">
    <source>
        <dbReference type="ARBA" id="ARBA00022679"/>
    </source>
</evidence>
<name>A0A160TJJ9_9ZZZZ</name>
<organism evidence="5">
    <name type="scientific">hydrothermal vent metagenome</name>
    <dbReference type="NCBI Taxonomy" id="652676"/>
    <lineage>
        <taxon>unclassified sequences</taxon>
        <taxon>metagenomes</taxon>
        <taxon>ecological metagenomes</taxon>
    </lineage>
</organism>